<name>A0ABR8WDH0_9BACL</name>
<gene>
    <name evidence="1" type="ORF">H9630_09500</name>
</gene>
<proteinExistence type="predicted"/>
<dbReference type="EMBL" id="JACSPU010000003">
    <property type="protein sequence ID" value="MBD8015054.1"/>
    <property type="molecule type" value="Genomic_DNA"/>
</dbReference>
<dbReference type="RefSeq" id="WP_191715280.1">
    <property type="nucleotide sequence ID" value="NZ_JACSPU010000003.1"/>
</dbReference>
<keyword evidence="2" id="KW-1185">Reference proteome</keyword>
<comment type="caution">
    <text evidence="1">The sequence shown here is derived from an EMBL/GenBank/DDBJ whole genome shotgun (WGS) entry which is preliminary data.</text>
</comment>
<evidence type="ECO:0000313" key="1">
    <source>
        <dbReference type="EMBL" id="MBD8015054.1"/>
    </source>
</evidence>
<reference evidence="1 2" key="1">
    <citation type="submission" date="2020-08" db="EMBL/GenBank/DDBJ databases">
        <title>A Genomic Blueprint of the Chicken Gut Microbiome.</title>
        <authorList>
            <person name="Gilroy R."/>
            <person name="Ravi A."/>
            <person name="Getino M."/>
            <person name="Pursley I."/>
            <person name="Horton D.L."/>
            <person name="Alikhan N.-F."/>
            <person name="Baker D."/>
            <person name="Gharbi K."/>
            <person name="Hall N."/>
            <person name="Watson M."/>
            <person name="Adriaenssens E.M."/>
            <person name="Foster-Nyarko E."/>
            <person name="Jarju S."/>
            <person name="Secka A."/>
            <person name="Antonio M."/>
            <person name="Oren A."/>
            <person name="Chaudhuri R."/>
            <person name="La Ragione R.M."/>
            <person name="Hildebrand F."/>
            <person name="Pallen M.J."/>
        </authorList>
    </citation>
    <scope>NUCLEOTIDE SEQUENCE [LARGE SCALE GENOMIC DNA]</scope>
    <source>
        <strain evidence="1 2">Sa1BUA13</strain>
    </source>
</reference>
<sequence length="322" mass="37297">MKYIFIAPVHFMEINSTLSKGIQLKDNIRISNNKDFIENLFDTTEIYEWIGNVGYRELKNSTYIYAQGNTADLIEKHGEEWNYLNYCFYFLRESQSFLHDLWHVKDHSSYVRDGFIYVYDETDKNPVELQKASLSQVSSNKSGEVQKTIFSKEEINLAKELYQNSEAYNLSSSRNGGRYPTLNPFGTDLSRIERAEAFVFMARGESVLPLKLINYCTALECLFTSDAAEVSHKMAERASVLFGATKEERINYFKLIKAAYSIRSKLTHGQAVNQKIEKVLETTQSIDELLRKILNEDHQIFLASQEDFESFFNDLLLSREFG</sequence>
<evidence type="ECO:0000313" key="2">
    <source>
        <dbReference type="Proteomes" id="UP000658980"/>
    </source>
</evidence>
<protein>
    <recommendedName>
        <fullName evidence="3">Apea-like HEPN domain-containing protein</fullName>
    </recommendedName>
</protein>
<dbReference type="Proteomes" id="UP000658980">
    <property type="component" value="Unassembled WGS sequence"/>
</dbReference>
<organism evidence="1 2">
    <name type="scientific">Planococcus wigleyi</name>
    <dbReference type="NCBI Taxonomy" id="2762216"/>
    <lineage>
        <taxon>Bacteria</taxon>
        <taxon>Bacillati</taxon>
        <taxon>Bacillota</taxon>
        <taxon>Bacilli</taxon>
        <taxon>Bacillales</taxon>
        <taxon>Caryophanaceae</taxon>
        <taxon>Planococcus</taxon>
    </lineage>
</organism>
<accession>A0ABR8WDH0</accession>
<evidence type="ECO:0008006" key="3">
    <source>
        <dbReference type="Google" id="ProtNLM"/>
    </source>
</evidence>